<keyword evidence="4" id="KW-1185">Reference proteome</keyword>
<accession>A0ABD2NHZ2</accession>
<evidence type="ECO:0000256" key="1">
    <source>
        <dbReference type="ARBA" id="ARBA00004496"/>
    </source>
</evidence>
<dbReference type="EMBL" id="JABFTP020000103">
    <property type="protein sequence ID" value="KAL3278164.1"/>
    <property type="molecule type" value="Genomic_DNA"/>
</dbReference>
<evidence type="ECO:0008006" key="5">
    <source>
        <dbReference type="Google" id="ProtNLM"/>
    </source>
</evidence>
<dbReference type="GO" id="GO:0005737">
    <property type="term" value="C:cytoplasm"/>
    <property type="evidence" value="ECO:0007669"/>
    <property type="project" value="UniProtKB-SubCell"/>
</dbReference>
<dbReference type="PANTHER" id="PTHR18914">
    <property type="entry name" value="ALPHA CATENIN"/>
    <property type="match status" value="1"/>
</dbReference>
<keyword evidence="2" id="KW-0963">Cytoplasm</keyword>
<organism evidence="3 4">
    <name type="scientific">Cryptolaemus montrouzieri</name>
    <dbReference type="NCBI Taxonomy" id="559131"/>
    <lineage>
        <taxon>Eukaryota</taxon>
        <taxon>Metazoa</taxon>
        <taxon>Ecdysozoa</taxon>
        <taxon>Arthropoda</taxon>
        <taxon>Hexapoda</taxon>
        <taxon>Insecta</taxon>
        <taxon>Pterygota</taxon>
        <taxon>Neoptera</taxon>
        <taxon>Endopterygota</taxon>
        <taxon>Coleoptera</taxon>
        <taxon>Polyphaga</taxon>
        <taxon>Cucujiformia</taxon>
        <taxon>Coccinelloidea</taxon>
        <taxon>Coccinellidae</taxon>
        <taxon>Scymninae</taxon>
        <taxon>Scymnini</taxon>
        <taxon>Cryptolaemus</taxon>
    </lineage>
</organism>
<evidence type="ECO:0000256" key="2">
    <source>
        <dbReference type="ARBA" id="ARBA00022490"/>
    </source>
</evidence>
<protein>
    <recommendedName>
        <fullName evidence="5">Serendipity locus protein alpha</fullName>
    </recommendedName>
</protein>
<dbReference type="PANTHER" id="PTHR18914:SF33">
    <property type="entry name" value="RE47911P-RELATED"/>
    <property type="match status" value="1"/>
</dbReference>
<sequence>MDNAIKISKHSMKQVLNSSILTISSNFKNLTGSIGDLIVLSSDIAKSRFCDKSEGILYKSALMFHSCQLISSLKLLAKVINNEIIIGSVLKECRNSIHNRINFCLDTIGEIFNSDFVPINESGLFLKWVDDALEKITQVEIGNKTEFALKEAVSAFENVLSHAMSIAQICLNEDSKAIKGTSQMVLESIEELENELTKSEPNKAMVKLFIENSGNKLCSLERRVDIAILRLSLKIFSKYNQPLKEVFKICERNFQDEFNQQLIDDIVVDFDLHVDRIMQIGLFSVFCSSNIKSGIKIRDCMASLEFLETELIPSALMLLTDNSEVNRMSSSIYKNYWLDEAKELKKLIFEIIDPYTFCQVIYDEICLVIDGISEKYKTENNFSKIEYNDIVNFGSVFIDFLLTALKSEDMDDNPSIRGRVEKCDLVLREISKALEILDDNSDRTNIRILSRCRVFKAEMKKLLVALKKGIEDEELAENQNDIEVKNDLPQNKFFNHIMQKGKDILDNRSILYRTPNKTFMIQSLQSKNGRSGNKKTVNSFIRRLSALKLNFHQFHLQNSHHSIYK</sequence>
<name>A0ABD2NHZ2_9CUCU</name>
<dbReference type="InterPro" id="IPR008837">
    <property type="entry name" value="Serendipity_A"/>
</dbReference>
<dbReference type="Gene3D" id="1.20.120.810">
    <property type="entry name" value="Vinculin, Vh2 four-helix bundle"/>
    <property type="match status" value="1"/>
</dbReference>
<dbReference type="Pfam" id="PF05482">
    <property type="entry name" value="Serendipity_A"/>
    <property type="match status" value="1"/>
</dbReference>
<evidence type="ECO:0000313" key="3">
    <source>
        <dbReference type="EMBL" id="KAL3278164.1"/>
    </source>
</evidence>
<proteinExistence type="predicted"/>
<reference evidence="3 4" key="1">
    <citation type="journal article" date="2021" name="BMC Biol.">
        <title>Horizontally acquired antibacterial genes associated with adaptive radiation of ladybird beetles.</title>
        <authorList>
            <person name="Li H.S."/>
            <person name="Tang X.F."/>
            <person name="Huang Y.H."/>
            <person name="Xu Z.Y."/>
            <person name="Chen M.L."/>
            <person name="Du X.Y."/>
            <person name="Qiu B.Y."/>
            <person name="Chen P.T."/>
            <person name="Zhang W."/>
            <person name="Slipinski A."/>
            <person name="Escalona H.E."/>
            <person name="Waterhouse R.M."/>
            <person name="Zwick A."/>
            <person name="Pang H."/>
        </authorList>
    </citation>
    <scope>NUCLEOTIDE SEQUENCE [LARGE SCALE GENOMIC DNA]</scope>
    <source>
        <strain evidence="3">SYSU2018</strain>
    </source>
</reference>
<dbReference type="AlphaFoldDB" id="A0ABD2NHZ2"/>
<evidence type="ECO:0000313" key="4">
    <source>
        <dbReference type="Proteomes" id="UP001516400"/>
    </source>
</evidence>
<gene>
    <name evidence="3" type="ORF">HHI36_013506</name>
</gene>
<dbReference type="Proteomes" id="UP001516400">
    <property type="component" value="Unassembled WGS sequence"/>
</dbReference>
<comment type="subcellular location">
    <subcellularLocation>
        <location evidence="1">Cytoplasm</location>
    </subcellularLocation>
</comment>
<comment type="caution">
    <text evidence="3">The sequence shown here is derived from an EMBL/GenBank/DDBJ whole genome shotgun (WGS) entry which is preliminary data.</text>
</comment>